<sequence length="48" mass="5359">MTFLYLLAEVAAVGPHPEATDDWFLDEGLPVHHSRDLAVDPVNELLED</sequence>
<name>A0ABY8AA97_9ACTN</name>
<reference evidence="1 2" key="1">
    <citation type="submission" date="2022-03" db="EMBL/GenBank/DDBJ databases">
        <title>Streptomyces yunnanensis P86,complete genome.</title>
        <authorList>
            <person name="Chen S."/>
            <person name="Zhang Q."/>
        </authorList>
    </citation>
    <scope>NUCLEOTIDE SEQUENCE [LARGE SCALE GENOMIC DNA]</scope>
    <source>
        <strain evidence="1 2">P86</strain>
    </source>
</reference>
<accession>A0ABY8AA97</accession>
<dbReference type="RefSeq" id="WP_275307945.1">
    <property type="nucleotide sequence ID" value="NZ_CP095749.1"/>
</dbReference>
<protein>
    <submittedName>
        <fullName evidence="1">Uncharacterized protein</fullName>
    </submittedName>
</protein>
<organism evidence="1 2">
    <name type="scientific">Streptomyces yunnanensis</name>
    <dbReference type="NCBI Taxonomy" id="156453"/>
    <lineage>
        <taxon>Bacteria</taxon>
        <taxon>Bacillati</taxon>
        <taxon>Actinomycetota</taxon>
        <taxon>Actinomycetes</taxon>
        <taxon>Kitasatosporales</taxon>
        <taxon>Streptomycetaceae</taxon>
        <taxon>Streptomyces</taxon>
    </lineage>
</organism>
<evidence type="ECO:0000313" key="1">
    <source>
        <dbReference type="EMBL" id="WEB40830.1"/>
    </source>
</evidence>
<keyword evidence="2" id="KW-1185">Reference proteome</keyword>
<dbReference type="EMBL" id="CP095749">
    <property type="protein sequence ID" value="WEB40830.1"/>
    <property type="molecule type" value="Genomic_DNA"/>
</dbReference>
<proteinExistence type="predicted"/>
<gene>
    <name evidence="1" type="ORF">MOV08_17120</name>
</gene>
<dbReference type="Proteomes" id="UP001218629">
    <property type="component" value="Chromosome"/>
</dbReference>
<evidence type="ECO:0000313" key="2">
    <source>
        <dbReference type="Proteomes" id="UP001218629"/>
    </source>
</evidence>